<dbReference type="AlphaFoldDB" id="A0A0M3KC44"/>
<organism evidence="4">
    <name type="scientific">Anisakis simplex</name>
    <name type="common">Herring worm</name>
    <dbReference type="NCBI Taxonomy" id="6269"/>
    <lineage>
        <taxon>Eukaryota</taxon>
        <taxon>Metazoa</taxon>
        <taxon>Ecdysozoa</taxon>
        <taxon>Nematoda</taxon>
        <taxon>Chromadorea</taxon>
        <taxon>Rhabditida</taxon>
        <taxon>Spirurina</taxon>
        <taxon>Ascaridomorpha</taxon>
        <taxon>Ascaridoidea</taxon>
        <taxon>Anisakidae</taxon>
        <taxon>Anisakis</taxon>
        <taxon>Anisakis simplex complex</taxon>
    </lineage>
</organism>
<dbReference type="Pfam" id="PF00651">
    <property type="entry name" value="BTB"/>
    <property type="match status" value="1"/>
</dbReference>
<keyword evidence="3" id="KW-1185">Reference proteome</keyword>
<dbReference type="InterPro" id="IPR011333">
    <property type="entry name" value="SKP1/BTB/POZ_sf"/>
</dbReference>
<accession>A0A0M3KC44</accession>
<dbReference type="PROSITE" id="PS50097">
    <property type="entry name" value="BTB"/>
    <property type="match status" value="1"/>
</dbReference>
<dbReference type="InterPro" id="IPR056656">
    <property type="entry name" value="DUF7754"/>
</dbReference>
<evidence type="ECO:0000313" key="2">
    <source>
        <dbReference type="EMBL" id="VDK62232.1"/>
    </source>
</evidence>
<dbReference type="InterPro" id="IPR000210">
    <property type="entry name" value="BTB/POZ_dom"/>
</dbReference>
<evidence type="ECO:0000313" key="3">
    <source>
        <dbReference type="Proteomes" id="UP000267096"/>
    </source>
</evidence>
<dbReference type="WBParaSite" id="ASIM_0001854301-mRNA-1">
    <property type="protein sequence ID" value="ASIM_0001854301-mRNA-1"/>
    <property type="gene ID" value="ASIM_0001854301"/>
</dbReference>
<reference evidence="2 3" key="2">
    <citation type="submission" date="2018-11" db="EMBL/GenBank/DDBJ databases">
        <authorList>
            <consortium name="Pathogen Informatics"/>
        </authorList>
    </citation>
    <scope>NUCLEOTIDE SEQUENCE [LARGE SCALE GENOMIC DNA]</scope>
</reference>
<dbReference type="Proteomes" id="UP000267096">
    <property type="component" value="Unassembled WGS sequence"/>
</dbReference>
<feature type="domain" description="BTB" evidence="1">
    <location>
        <begin position="12"/>
        <end position="77"/>
    </location>
</feature>
<gene>
    <name evidence="2" type="ORF">ASIM_LOCUS17942</name>
</gene>
<reference evidence="4" key="1">
    <citation type="submission" date="2017-02" db="UniProtKB">
        <authorList>
            <consortium name="WormBaseParasite"/>
        </authorList>
    </citation>
    <scope>IDENTIFICATION</scope>
</reference>
<dbReference type="EMBL" id="UYRR01034780">
    <property type="protein sequence ID" value="VDK62232.1"/>
    <property type="molecule type" value="Genomic_DNA"/>
</dbReference>
<evidence type="ECO:0000259" key="1">
    <source>
        <dbReference type="PROSITE" id="PS50097"/>
    </source>
</evidence>
<proteinExistence type="predicted"/>
<name>A0A0M3KC44_ANISI</name>
<protein>
    <submittedName>
        <fullName evidence="4">BTB domain-containing protein</fullName>
    </submittedName>
</protein>
<evidence type="ECO:0000313" key="4">
    <source>
        <dbReference type="WBParaSite" id="ASIM_0001854301-mRNA-1"/>
    </source>
</evidence>
<dbReference type="OrthoDB" id="5787168at2759"/>
<sequence length="343" mass="39020">MLYEQLPYFHAGDVVLQFKGGTTLCADKNLLALHSRYMASLLYEAADGAIIDMGDFEMEAFRELLYQIYATRRPIETDLPRIARAANAYRADIILSKLTAHIRALDVSRLWVTLIKDGFEPKSLGKEIYRHIICPSILKAKSQPYGTPLQPTWNNFNFSIPQPPFTAPFVAENEIWHVNKGIFGIHNQAGYDVGQNGELIARITPKIRAECAKNGVTVPGLVDMILKHVYPSRTIIPGRYFRPMMVFAEEHNLKRLLLSLGEMVCLEPPLTAEQMLEHLQLADRYDLKNLRRACLLRIEGSFKSRASKLMTLPEYKELPEKIREEIEDRHCSGWALQDGHLAG</sequence>
<dbReference type="Pfam" id="PF24937">
    <property type="entry name" value="DUF7754"/>
    <property type="match status" value="1"/>
</dbReference>
<dbReference type="SUPFAM" id="SSF54695">
    <property type="entry name" value="POZ domain"/>
    <property type="match status" value="1"/>
</dbReference>
<dbReference type="Gene3D" id="3.30.710.10">
    <property type="entry name" value="Potassium Channel Kv1.1, Chain A"/>
    <property type="match status" value="1"/>
</dbReference>